<dbReference type="Proteomes" id="UP001560573">
    <property type="component" value="Unassembled WGS sequence"/>
</dbReference>
<dbReference type="InterPro" id="IPR017937">
    <property type="entry name" value="Thioredoxin_CS"/>
</dbReference>
<feature type="domain" description="Thioredoxin" evidence="6">
    <location>
        <begin position="240"/>
        <end position="379"/>
    </location>
</feature>
<sequence>MKIFLLFFVFFSSCSILYSQSANTTDSRKSNPSYLINGHLEDSQGKMIYLTEQDFFKDANFKDSAIADARGNFIFSGKVVEPAFCRLEIEGVNSVFEFILENVAIKITGDANKLYASSVNGSRENDIRKIYMAFSTSDSLRAVFENLFKLQAEAEKNKDTAMIAAVGSRLKDANRSTDSVIEALIKKYPFAYSSINSAGGFANSNLEKADSLIRFYEVSEVNHYKQVKYFRKEIDLLKTLSIGAIAPDFIQQDTSFTKTISLSSFRGKYVLLDFWASWCGPCREESSFLVKAQKIFDKEKFAIVSVSCDTDKGKWLQAIRQDQLTWTHLSDLNGWDNQVAKLYAITAIPRNFFLDPEGKIIAKNLRRNEVINKLAEFLK</sequence>
<dbReference type="PROSITE" id="PS51352">
    <property type="entry name" value="THIOREDOXIN_2"/>
    <property type="match status" value="1"/>
</dbReference>
<accession>A0ABV3ZH37</accession>
<evidence type="ECO:0000256" key="2">
    <source>
        <dbReference type="ARBA" id="ARBA00022748"/>
    </source>
</evidence>
<evidence type="ECO:0000256" key="3">
    <source>
        <dbReference type="ARBA" id="ARBA00023157"/>
    </source>
</evidence>
<dbReference type="CDD" id="cd02966">
    <property type="entry name" value="TlpA_like_family"/>
    <property type="match status" value="1"/>
</dbReference>
<dbReference type="RefSeq" id="WP_369330235.1">
    <property type="nucleotide sequence ID" value="NZ_JAULBC010000005.1"/>
</dbReference>
<dbReference type="Pfam" id="PF00578">
    <property type="entry name" value="AhpC-TSA"/>
    <property type="match status" value="1"/>
</dbReference>
<dbReference type="InterPro" id="IPR050553">
    <property type="entry name" value="Thioredoxin_ResA/DsbE_sf"/>
</dbReference>
<dbReference type="InterPro" id="IPR036249">
    <property type="entry name" value="Thioredoxin-like_sf"/>
</dbReference>
<dbReference type="EMBL" id="JAULBC010000005">
    <property type="protein sequence ID" value="MEX6688825.1"/>
    <property type="molecule type" value="Genomic_DNA"/>
</dbReference>
<gene>
    <name evidence="7" type="ORF">QTN47_15060</name>
</gene>
<dbReference type="Pfam" id="PF14289">
    <property type="entry name" value="DUF4369"/>
    <property type="match status" value="1"/>
</dbReference>
<dbReference type="InterPro" id="IPR025380">
    <property type="entry name" value="DUF4369"/>
</dbReference>
<evidence type="ECO:0000313" key="8">
    <source>
        <dbReference type="Proteomes" id="UP001560573"/>
    </source>
</evidence>
<evidence type="ECO:0000259" key="6">
    <source>
        <dbReference type="PROSITE" id="PS51352"/>
    </source>
</evidence>
<dbReference type="InterPro" id="IPR000866">
    <property type="entry name" value="AhpC/TSA"/>
</dbReference>
<feature type="signal peptide" evidence="5">
    <location>
        <begin position="1"/>
        <end position="24"/>
    </location>
</feature>
<dbReference type="PROSITE" id="PS00194">
    <property type="entry name" value="THIOREDOXIN_1"/>
    <property type="match status" value="1"/>
</dbReference>
<proteinExistence type="predicted"/>
<keyword evidence="4" id="KW-0676">Redox-active center</keyword>
<evidence type="ECO:0000256" key="5">
    <source>
        <dbReference type="SAM" id="SignalP"/>
    </source>
</evidence>
<dbReference type="Gene3D" id="3.40.30.10">
    <property type="entry name" value="Glutaredoxin"/>
    <property type="match status" value="1"/>
</dbReference>
<keyword evidence="2" id="KW-0201">Cytochrome c-type biogenesis</keyword>
<dbReference type="PANTHER" id="PTHR42852:SF6">
    <property type="entry name" value="THIOL:DISULFIDE INTERCHANGE PROTEIN DSBE"/>
    <property type="match status" value="1"/>
</dbReference>
<name>A0ABV3ZH37_9BACT</name>
<reference evidence="7 8" key="1">
    <citation type="submission" date="2023-07" db="EMBL/GenBank/DDBJ databases">
        <authorList>
            <person name="Lian W.-H."/>
        </authorList>
    </citation>
    <scope>NUCLEOTIDE SEQUENCE [LARGE SCALE GENOMIC DNA]</scope>
    <source>
        <strain evidence="7 8">SYSU DXS3180</strain>
    </source>
</reference>
<comment type="caution">
    <text evidence="7">The sequence shown here is derived from an EMBL/GenBank/DDBJ whole genome shotgun (WGS) entry which is preliminary data.</text>
</comment>
<dbReference type="InterPro" id="IPR013766">
    <property type="entry name" value="Thioredoxin_domain"/>
</dbReference>
<organism evidence="7 8">
    <name type="scientific">Danxiaibacter flavus</name>
    <dbReference type="NCBI Taxonomy" id="3049108"/>
    <lineage>
        <taxon>Bacteria</taxon>
        <taxon>Pseudomonadati</taxon>
        <taxon>Bacteroidota</taxon>
        <taxon>Chitinophagia</taxon>
        <taxon>Chitinophagales</taxon>
        <taxon>Chitinophagaceae</taxon>
        <taxon>Danxiaibacter</taxon>
    </lineage>
</organism>
<keyword evidence="3" id="KW-1015">Disulfide bond</keyword>
<evidence type="ECO:0000256" key="1">
    <source>
        <dbReference type="ARBA" id="ARBA00004196"/>
    </source>
</evidence>
<keyword evidence="8" id="KW-1185">Reference proteome</keyword>
<dbReference type="SUPFAM" id="SSF52833">
    <property type="entry name" value="Thioredoxin-like"/>
    <property type="match status" value="1"/>
</dbReference>
<evidence type="ECO:0000313" key="7">
    <source>
        <dbReference type="EMBL" id="MEX6688825.1"/>
    </source>
</evidence>
<feature type="chain" id="PRO_5047340718" evidence="5">
    <location>
        <begin position="25"/>
        <end position="379"/>
    </location>
</feature>
<dbReference type="PANTHER" id="PTHR42852">
    <property type="entry name" value="THIOL:DISULFIDE INTERCHANGE PROTEIN DSBE"/>
    <property type="match status" value="1"/>
</dbReference>
<comment type="subcellular location">
    <subcellularLocation>
        <location evidence="1">Cell envelope</location>
    </subcellularLocation>
</comment>
<protein>
    <submittedName>
        <fullName evidence="7">TlpA disulfide reductase family protein</fullName>
    </submittedName>
</protein>
<keyword evidence="5" id="KW-0732">Signal</keyword>
<evidence type="ECO:0000256" key="4">
    <source>
        <dbReference type="ARBA" id="ARBA00023284"/>
    </source>
</evidence>